<dbReference type="InterPro" id="IPR050961">
    <property type="entry name" value="BolA/IbaG_stress_morph_reg"/>
</dbReference>
<evidence type="ECO:0000256" key="2">
    <source>
        <dbReference type="RuleBase" id="RU003860"/>
    </source>
</evidence>
<dbReference type="Pfam" id="PF01722">
    <property type="entry name" value="BolA"/>
    <property type="match status" value="1"/>
</dbReference>
<dbReference type="EMBL" id="PYYB01000002">
    <property type="protein sequence ID" value="PTL56596.1"/>
    <property type="molecule type" value="Genomic_DNA"/>
</dbReference>
<dbReference type="InterPro" id="IPR036065">
    <property type="entry name" value="BolA-like_sf"/>
</dbReference>
<accession>A0A2T4UFM5</accession>
<reference evidence="3 4" key="1">
    <citation type="submission" date="2018-03" db="EMBL/GenBank/DDBJ databases">
        <title>Aquarubrobacter algicola gen. nov., sp. nov., a novel actinobacterium isolated from shallow eutrophic lake during the end of cyanobacterial harmful algal blooms.</title>
        <authorList>
            <person name="Chun S.J."/>
        </authorList>
    </citation>
    <scope>NUCLEOTIDE SEQUENCE [LARGE SCALE GENOMIC DNA]</scope>
    <source>
        <strain evidence="3 4">Seoho-28</strain>
    </source>
</reference>
<dbReference type="OrthoDB" id="9796738at2"/>
<protein>
    <submittedName>
        <fullName evidence="3">BolA family transcriptional regulator</fullName>
    </submittedName>
</protein>
<dbReference type="RefSeq" id="WP_107570315.1">
    <property type="nucleotide sequence ID" value="NZ_PYYB01000002.1"/>
</dbReference>
<evidence type="ECO:0000313" key="3">
    <source>
        <dbReference type="EMBL" id="PTL56596.1"/>
    </source>
</evidence>
<dbReference type="PIRSF" id="PIRSF003113">
    <property type="entry name" value="BolA"/>
    <property type="match status" value="1"/>
</dbReference>
<dbReference type="PANTHER" id="PTHR46229">
    <property type="entry name" value="BOLA TRANSCRIPTION REGULATOR"/>
    <property type="match status" value="1"/>
</dbReference>
<name>A0A2T4UFM5_9ACTN</name>
<keyword evidence="4" id="KW-1185">Reference proteome</keyword>
<dbReference type="Proteomes" id="UP000240739">
    <property type="component" value="Unassembled WGS sequence"/>
</dbReference>
<dbReference type="InterPro" id="IPR002634">
    <property type="entry name" value="BolA"/>
</dbReference>
<dbReference type="SUPFAM" id="SSF82657">
    <property type="entry name" value="BolA-like"/>
    <property type="match status" value="1"/>
</dbReference>
<dbReference type="Gene3D" id="3.30.300.90">
    <property type="entry name" value="BolA-like"/>
    <property type="match status" value="1"/>
</dbReference>
<sequence length="76" mass="8051">MPSADELKARIEAALPGSTAEVEDWTGGGDHFRATVVAPQFAGLSRIAQHRLVYDVFGAEVGGPIHALALKTRPPE</sequence>
<dbReference type="AlphaFoldDB" id="A0A2T4UFM5"/>
<evidence type="ECO:0000256" key="1">
    <source>
        <dbReference type="ARBA" id="ARBA00005578"/>
    </source>
</evidence>
<dbReference type="PANTHER" id="PTHR46229:SF2">
    <property type="entry name" value="BOLA-LIKE PROTEIN 1"/>
    <property type="match status" value="1"/>
</dbReference>
<comment type="similarity">
    <text evidence="1 2">Belongs to the BolA/IbaG family.</text>
</comment>
<evidence type="ECO:0000313" key="4">
    <source>
        <dbReference type="Proteomes" id="UP000240739"/>
    </source>
</evidence>
<organism evidence="3 4">
    <name type="scientific">Paraconexibacter algicola</name>
    <dbReference type="NCBI Taxonomy" id="2133960"/>
    <lineage>
        <taxon>Bacteria</taxon>
        <taxon>Bacillati</taxon>
        <taxon>Actinomycetota</taxon>
        <taxon>Thermoleophilia</taxon>
        <taxon>Solirubrobacterales</taxon>
        <taxon>Paraconexibacteraceae</taxon>
        <taxon>Paraconexibacter</taxon>
    </lineage>
</organism>
<comment type="caution">
    <text evidence="3">The sequence shown here is derived from an EMBL/GenBank/DDBJ whole genome shotgun (WGS) entry which is preliminary data.</text>
</comment>
<proteinExistence type="inferred from homology"/>
<gene>
    <name evidence="3" type="ORF">C7Y72_16750</name>
</gene>